<dbReference type="InterPro" id="IPR004843">
    <property type="entry name" value="Calcineurin-like_PHP"/>
</dbReference>
<evidence type="ECO:0000313" key="3">
    <source>
        <dbReference type="Proteomes" id="UP000269331"/>
    </source>
</evidence>
<dbReference type="GO" id="GO:0016791">
    <property type="term" value="F:phosphatase activity"/>
    <property type="evidence" value="ECO:0007669"/>
    <property type="project" value="TreeGrafter"/>
</dbReference>
<dbReference type="GO" id="GO:0110154">
    <property type="term" value="P:RNA decapping"/>
    <property type="evidence" value="ECO:0007669"/>
    <property type="project" value="TreeGrafter"/>
</dbReference>
<evidence type="ECO:0000313" key="2">
    <source>
        <dbReference type="EMBL" id="BBA93488.1"/>
    </source>
</evidence>
<dbReference type="Gene3D" id="3.60.21.10">
    <property type="match status" value="1"/>
</dbReference>
<feature type="domain" description="Calcineurin-like phosphoesterase" evidence="1">
    <location>
        <begin position="20"/>
        <end position="200"/>
    </location>
</feature>
<dbReference type="AlphaFoldDB" id="A0A2Z5U5T5"/>
<dbReference type="InterPro" id="IPR029052">
    <property type="entry name" value="Metallo-depent_PP-like"/>
</dbReference>
<dbReference type="KEGG" id="srq:SR187_9435"/>
<organism evidence="2 3">
    <name type="scientific">Streptococcus ruminantium</name>
    <dbReference type="NCBI Taxonomy" id="1917441"/>
    <lineage>
        <taxon>Bacteria</taxon>
        <taxon>Bacillati</taxon>
        <taxon>Bacillota</taxon>
        <taxon>Bacilli</taxon>
        <taxon>Lactobacillales</taxon>
        <taxon>Streptococcaceae</taxon>
        <taxon>Streptococcus</taxon>
    </lineage>
</organism>
<dbReference type="GO" id="GO:0005737">
    <property type="term" value="C:cytoplasm"/>
    <property type="evidence" value="ECO:0007669"/>
    <property type="project" value="TreeGrafter"/>
</dbReference>
<accession>A0A2Z5U5T5</accession>
<dbReference type="PANTHER" id="PTHR42850:SF4">
    <property type="entry name" value="ZINC-DEPENDENT ENDOPOLYPHOSPHATASE"/>
    <property type="match status" value="1"/>
</dbReference>
<evidence type="ECO:0000259" key="1">
    <source>
        <dbReference type="Pfam" id="PF00149"/>
    </source>
</evidence>
<dbReference type="Proteomes" id="UP000269331">
    <property type="component" value="Chromosome"/>
</dbReference>
<dbReference type="Pfam" id="PF00149">
    <property type="entry name" value="Metallophos"/>
    <property type="match status" value="1"/>
</dbReference>
<dbReference type="EMBL" id="AP018400">
    <property type="protein sequence ID" value="BBA93488.1"/>
    <property type="molecule type" value="Genomic_DNA"/>
</dbReference>
<gene>
    <name evidence="2" type="ORF">SR187_9435</name>
</gene>
<proteinExistence type="predicted"/>
<reference evidence="2 3" key="1">
    <citation type="journal article" date="2018" name="Genome Biol. Evol.">
        <title>Complete Genome Sequence of Streptococcus ruminantium sp. nov. GUT-187T (=DSM 104980T =JCM 31869T), the Type Strain of S. ruminantium, and Comparison with Genome Sequences of Streptococcus suis Strains.</title>
        <authorList>
            <person name="Tohya M."/>
            <person name="Sekizaki T."/>
            <person name="Miyoshi-Akiyama T."/>
        </authorList>
    </citation>
    <scope>NUCLEOTIDE SEQUENCE [LARGE SCALE GENOMIC DNA]</scope>
    <source>
        <strain evidence="2 3">GUT187T</strain>
    </source>
</reference>
<dbReference type="InterPro" id="IPR050126">
    <property type="entry name" value="Ap4A_hydrolase"/>
</dbReference>
<protein>
    <submittedName>
        <fullName evidence="2">Serine/threonine protein phosphatase</fullName>
    </submittedName>
</protein>
<dbReference type="GO" id="GO:0008803">
    <property type="term" value="F:bis(5'-nucleosyl)-tetraphosphatase (symmetrical) activity"/>
    <property type="evidence" value="ECO:0007669"/>
    <property type="project" value="TreeGrafter"/>
</dbReference>
<sequence>MVQYKQSLVYGEGMKKEYFVVGDVHGKYELLCDILKKWDQGKQQLIFLGDLIDRGENSKACLELAWQLVREKGAICLVGNHERMLLAWLRDPISRYDHYRRNGGDTTINSLLGRALDAPVDGVIAAHQVMEQYGDLIDFIKSCPYHLETERYIFVHAGVDLTLSDWRETNNHDKVWLRKPFHEAENITGKLIIFGHTPVYNLYQTNLRISQIWTSPDGKMGIDGGAVYGGVLHGVVLDSIGLVRDYIVGAINPRKEIEE</sequence>
<name>A0A2Z5U5T5_9STRE</name>
<dbReference type="PANTHER" id="PTHR42850">
    <property type="entry name" value="METALLOPHOSPHOESTERASE"/>
    <property type="match status" value="1"/>
</dbReference>
<dbReference type="SUPFAM" id="SSF56300">
    <property type="entry name" value="Metallo-dependent phosphatases"/>
    <property type="match status" value="1"/>
</dbReference>